<gene>
    <name evidence="1" type="ORF">GH723_00650</name>
</gene>
<dbReference type="GO" id="GO:0008168">
    <property type="term" value="F:methyltransferase activity"/>
    <property type="evidence" value="ECO:0007669"/>
    <property type="project" value="UniProtKB-KW"/>
</dbReference>
<reference evidence="1 2" key="1">
    <citation type="submission" date="2019-11" db="EMBL/GenBank/DDBJ databases">
        <authorList>
            <person name="He Y."/>
        </authorList>
    </citation>
    <scope>NUCLEOTIDE SEQUENCE [LARGE SCALE GENOMIC DNA]</scope>
    <source>
        <strain evidence="1 2">SCSIO 58843</strain>
    </source>
</reference>
<dbReference type="Pfam" id="PF13578">
    <property type="entry name" value="Methyltransf_24"/>
    <property type="match status" value="1"/>
</dbReference>
<dbReference type="InterPro" id="IPR029063">
    <property type="entry name" value="SAM-dependent_MTases_sf"/>
</dbReference>
<organism evidence="1 2">
    <name type="scientific">Actinomarinicola tropica</name>
    <dbReference type="NCBI Taxonomy" id="2789776"/>
    <lineage>
        <taxon>Bacteria</taxon>
        <taxon>Bacillati</taxon>
        <taxon>Actinomycetota</taxon>
        <taxon>Acidimicrobiia</taxon>
        <taxon>Acidimicrobiales</taxon>
        <taxon>Iamiaceae</taxon>
        <taxon>Actinomarinicola</taxon>
    </lineage>
</organism>
<keyword evidence="1" id="KW-0808">Transferase</keyword>
<dbReference type="Proteomes" id="UP000334019">
    <property type="component" value="Chromosome"/>
</dbReference>
<dbReference type="KEGG" id="atq:GH723_00650"/>
<evidence type="ECO:0000313" key="2">
    <source>
        <dbReference type="Proteomes" id="UP000334019"/>
    </source>
</evidence>
<dbReference type="EMBL" id="CP045851">
    <property type="protein sequence ID" value="QGG93737.1"/>
    <property type="molecule type" value="Genomic_DNA"/>
</dbReference>
<dbReference type="RefSeq" id="WP_153757843.1">
    <property type="nucleotide sequence ID" value="NZ_CP045851.1"/>
</dbReference>
<dbReference type="Gene3D" id="3.40.50.150">
    <property type="entry name" value="Vaccinia Virus protein VP39"/>
    <property type="match status" value="1"/>
</dbReference>
<name>A0A5Q2RIB7_9ACTN</name>
<keyword evidence="1" id="KW-0489">Methyltransferase</keyword>
<dbReference type="GO" id="GO:0032259">
    <property type="term" value="P:methylation"/>
    <property type="evidence" value="ECO:0007669"/>
    <property type="project" value="UniProtKB-KW"/>
</dbReference>
<protein>
    <submittedName>
        <fullName evidence="1">Class I SAM-dependent methyltransferase</fullName>
    </submittedName>
</protein>
<keyword evidence="2" id="KW-1185">Reference proteome</keyword>
<accession>A0A5Q2RIB7</accession>
<evidence type="ECO:0000313" key="1">
    <source>
        <dbReference type="EMBL" id="QGG93737.1"/>
    </source>
</evidence>
<proteinExistence type="predicted"/>
<dbReference type="SUPFAM" id="SSF53335">
    <property type="entry name" value="S-adenosyl-L-methionine-dependent methyltransferases"/>
    <property type="match status" value="1"/>
</dbReference>
<dbReference type="AlphaFoldDB" id="A0A5Q2RIB7"/>
<sequence length="324" mass="34213">MGDEARDEMAALWSAMAADADAAGDVDGARLLVALAAGRVDAESPAAVEHAVAGLAPPARADALVAVARGWSLAGHERAEAFLAAALEHVPDHLEAKLTLAQVRMPGPGYYELLDRLHELIRPRTYLEIGMGDGSSMALARPGTLAVGVDPVPRLCSPVAAECRIFPERSEDFFARGDLDAVFAGRPPDLVFIDGLHTFPAVLADLAGAERIAGPDTVVVLHDLLPLDEPTQRAERAEGFYTGDVWKLLPCLAAERPDLDVLTVRTAPSGLTFVRGLTPGGTQLADRHRDLVAAFGDLPYDPATAPTGDVPADAWDEVVAFLGR</sequence>